<dbReference type="PROSITE" id="PS00455">
    <property type="entry name" value="AMP_BINDING"/>
    <property type="match status" value="1"/>
</dbReference>
<evidence type="ECO:0000256" key="4">
    <source>
        <dbReference type="ARBA" id="ARBA00022832"/>
    </source>
</evidence>
<evidence type="ECO:0000256" key="3">
    <source>
        <dbReference type="ARBA" id="ARBA00022741"/>
    </source>
</evidence>
<dbReference type="GO" id="GO:0005524">
    <property type="term" value="F:ATP binding"/>
    <property type="evidence" value="ECO:0007669"/>
    <property type="project" value="UniProtKB-KW"/>
</dbReference>
<evidence type="ECO:0000313" key="10">
    <source>
        <dbReference type="WBParaSite" id="SPAL_0001279200.1"/>
    </source>
</evidence>
<dbReference type="GO" id="GO:0004467">
    <property type="term" value="F:long-chain fatty acid-CoA ligase activity"/>
    <property type="evidence" value="ECO:0007669"/>
    <property type="project" value="UniProtKB-EC"/>
</dbReference>
<evidence type="ECO:0000256" key="7">
    <source>
        <dbReference type="ARBA" id="ARBA00026121"/>
    </source>
</evidence>
<dbReference type="InterPro" id="IPR020845">
    <property type="entry name" value="AMP-binding_CS"/>
</dbReference>
<name>A0A0N5C4B1_STREA</name>
<keyword evidence="4" id="KW-0276">Fatty acid metabolism</keyword>
<dbReference type="Gene3D" id="3.40.50.12780">
    <property type="entry name" value="N-terminal domain of ligase-like"/>
    <property type="match status" value="1"/>
</dbReference>
<dbReference type="Pfam" id="PF00501">
    <property type="entry name" value="AMP-binding"/>
    <property type="match status" value="1"/>
</dbReference>
<dbReference type="InterPro" id="IPR000873">
    <property type="entry name" value="AMP-dep_synth/lig_dom"/>
</dbReference>
<dbReference type="PANTHER" id="PTHR43272:SF83">
    <property type="entry name" value="ACYL-COA SYNTHETASE LONG-CHAIN, ISOFORM J"/>
    <property type="match status" value="1"/>
</dbReference>
<sequence>MWEHALKSNPNKEIIGVREGSIALACFKFGLPVVTVYSTLGCESVAYASSETNGKYLFTNEDQLNKLEVIVEKIKFLSKIIYFKDRFSKKSFDINKLKNILKNNSSNNILTKVDKNDPAVIKYTSGTSGTPKGTILTHQNLIAGLSGINSHSQLDGFLGKSCKVIATYLPLAHFFQLIVDLKCLSSGIKIGYCTPHTLINGSVRLHSESKSDLEELKPTSLAKKDLVKLSHGEYISLGKVESKLISNIYIDNVCLYVRPDRSYTIAIIVPNKENIEKLDKNLQVMGDFKDLCERDVIKKAIIESIQESISTVLNKYEIPKKIILSPYIWTSNNGLITDAMKIKRKAIEKEYFNKIIGVYIQ</sequence>
<evidence type="ECO:0000256" key="2">
    <source>
        <dbReference type="ARBA" id="ARBA00022598"/>
    </source>
</evidence>
<dbReference type="GO" id="GO:0005783">
    <property type="term" value="C:endoplasmic reticulum"/>
    <property type="evidence" value="ECO:0007669"/>
    <property type="project" value="TreeGrafter"/>
</dbReference>
<keyword evidence="2" id="KW-0436">Ligase</keyword>
<dbReference type="PANTHER" id="PTHR43272">
    <property type="entry name" value="LONG-CHAIN-FATTY-ACID--COA LIGASE"/>
    <property type="match status" value="1"/>
</dbReference>
<keyword evidence="5" id="KW-0067">ATP-binding</keyword>
<keyword evidence="9" id="KW-1185">Reference proteome</keyword>
<dbReference type="STRING" id="174720.A0A0N5C4B1"/>
<dbReference type="InterPro" id="IPR042099">
    <property type="entry name" value="ANL_N_sf"/>
</dbReference>
<keyword evidence="3" id="KW-0547">Nucleotide-binding</keyword>
<dbReference type="SUPFAM" id="SSF56801">
    <property type="entry name" value="Acetyl-CoA synthetase-like"/>
    <property type="match status" value="2"/>
</dbReference>
<reference evidence="10" key="1">
    <citation type="submission" date="2017-02" db="UniProtKB">
        <authorList>
            <consortium name="WormBaseParasite"/>
        </authorList>
    </citation>
    <scope>IDENTIFICATION</scope>
</reference>
<dbReference type="Proteomes" id="UP000046392">
    <property type="component" value="Unplaced"/>
</dbReference>
<keyword evidence="4" id="KW-0443">Lipid metabolism</keyword>
<dbReference type="EC" id="6.2.1.3" evidence="7"/>
<proteinExistence type="inferred from homology"/>
<organism evidence="9 10">
    <name type="scientific">Strongyloides papillosus</name>
    <name type="common">Intestinal threadworm</name>
    <dbReference type="NCBI Taxonomy" id="174720"/>
    <lineage>
        <taxon>Eukaryota</taxon>
        <taxon>Metazoa</taxon>
        <taxon>Ecdysozoa</taxon>
        <taxon>Nematoda</taxon>
        <taxon>Chromadorea</taxon>
        <taxon>Rhabditida</taxon>
        <taxon>Tylenchina</taxon>
        <taxon>Panagrolaimomorpha</taxon>
        <taxon>Strongyloidoidea</taxon>
        <taxon>Strongyloididae</taxon>
        <taxon>Strongyloides</taxon>
    </lineage>
</organism>
<evidence type="ECO:0000256" key="1">
    <source>
        <dbReference type="ARBA" id="ARBA00006432"/>
    </source>
</evidence>
<evidence type="ECO:0000313" key="9">
    <source>
        <dbReference type="Proteomes" id="UP000046392"/>
    </source>
</evidence>
<accession>A0A0N5C4B1</accession>
<dbReference type="WBParaSite" id="SPAL_0001279200.1">
    <property type="protein sequence ID" value="SPAL_0001279200.1"/>
    <property type="gene ID" value="SPAL_0001279200"/>
</dbReference>
<feature type="domain" description="AMP-dependent synthetase/ligase" evidence="8">
    <location>
        <begin position="23"/>
        <end position="219"/>
    </location>
</feature>
<dbReference type="InterPro" id="IPR045851">
    <property type="entry name" value="AMP-bd_C_sf"/>
</dbReference>
<evidence type="ECO:0000259" key="8">
    <source>
        <dbReference type="Pfam" id="PF00501"/>
    </source>
</evidence>
<dbReference type="AlphaFoldDB" id="A0A0N5C4B1"/>
<comment type="catalytic activity">
    <reaction evidence="6">
        <text>a long-chain fatty acid + ATP + CoA = a long-chain fatty acyl-CoA + AMP + diphosphate</text>
        <dbReference type="Rhea" id="RHEA:15421"/>
        <dbReference type="ChEBI" id="CHEBI:30616"/>
        <dbReference type="ChEBI" id="CHEBI:33019"/>
        <dbReference type="ChEBI" id="CHEBI:57287"/>
        <dbReference type="ChEBI" id="CHEBI:57560"/>
        <dbReference type="ChEBI" id="CHEBI:83139"/>
        <dbReference type="ChEBI" id="CHEBI:456215"/>
        <dbReference type="EC" id="6.2.1.3"/>
    </reaction>
    <physiologicalReaction direction="left-to-right" evidence="6">
        <dbReference type="Rhea" id="RHEA:15422"/>
    </physiologicalReaction>
</comment>
<dbReference type="Gene3D" id="3.30.300.30">
    <property type="match status" value="1"/>
</dbReference>
<evidence type="ECO:0000256" key="6">
    <source>
        <dbReference type="ARBA" id="ARBA00024484"/>
    </source>
</evidence>
<evidence type="ECO:0000256" key="5">
    <source>
        <dbReference type="ARBA" id="ARBA00022840"/>
    </source>
</evidence>
<comment type="similarity">
    <text evidence="1">Belongs to the ATP-dependent AMP-binding enzyme family.</text>
</comment>
<protein>
    <recommendedName>
        <fullName evidence="7">long-chain-fatty-acid--CoA ligase</fullName>
        <ecNumber evidence="7">6.2.1.3</ecNumber>
    </recommendedName>
</protein>
<dbReference type="GO" id="GO:0016020">
    <property type="term" value="C:membrane"/>
    <property type="evidence" value="ECO:0007669"/>
    <property type="project" value="TreeGrafter"/>
</dbReference>